<keyword evidence="1" id="KW-0812">Transmembrane</keyword>
<feature type="transmembrane region" description="Helical" evidence="1">
    <location>
        <begin position="142"/>
        <end position="159"/>
    </location>
</feature>
<comment type="caution">
    <text evidence="2">The sequence shown here is derived from an EMBL/GenBank/DDBJ whole genome shotgun (WGS) entry which is preliminary data.</text>
</comment>
<feature type="transmembrane region" description="Helical" evidence="1">
    <location>
        <begin position="166"/>
        <end position="186"/>
    </location>
</feature>
<dbReference type="RefSeq" id="WP_158287257.1">
    <property type="nucleotide sequence ID" value="NZ_JACGXM010000001.1"/>
</dbReference>
<protein>
    <submittedName>
        <fullName evidence="2">Uncharacterized protein</fullName>
    </submittedName>
</protein>
<feature type="transmembrane region" description="Helical" evidence="1">
    <location>
        <begin position="38"/>
        <end position="59"/>
    </location>
</feature>
<feature type="transmembrane region" description="Helical" evidence="1">
    <location>
        <begin position="6"/>
        <end position="26"/>
    </location>
</feature>
<dbReference type="EMBL" id="SLWQ01000001">
    <property type="protein sequence ID" value="TCO42874.1"/>
    <property type="molecule type" value="Genomic_DNA"/>
</dbReference>
<evidence type="ECO:0000256" key="1">
    <source>
        <dbReference type="SAM" id="Phobius"/>
    </source>
</evidence>
<keyword evidence="3" id="KW-1185">Reference proteome</keyword>
<keyword evidence="1" id="KW-1133">Transmembrane helix</keyword>
<proteinExistence type="predicted"/>
<reference evidence="2 3" key="1">
    <citation type="journal article" date="2015" name="Stand. Genomic Sci.">
        <title>Genomic Encyclopedia of Bacterial and Archaeal Type Strains, Phase III: the genomes of soil and plant-associated and newly described type strains.</title>
        <authorList>
            <person name="Whitman W.B."/>
            <person name="Woyke T."/>
            <person name="Klenk H.P."/>
            <person name="Zhou Y."/>
            <person name="Lilburn T.G."/>
            <person name="Beck B.J."/>
            <person name="De Vos P."/>
            <person name="Vandamme P."/>
            <person name="Eisen J.A."/>
            <person name="Garrity G."/>
            <person name="Hugenholtz P."/>
            <person name="Kyrpides N.C."/>
        </authorList>
    </citation>
    <scope>NUCLEOTIDE SEQUENCE [LARGE SCALE GENOMIC DNA]</scope>
    <source>
        <strain evidence="2 3">A3</strain>
    </source>
</reference>
<gene>
    <name evidence="2" type="ORF">EV148_101281</name>
</gene>
<dbReference type="Proteomes" id="UP000294862">
    <property type="component" value="Unassembled WGS sequence"/>
</dbReference>
<dbReference type="AlphaFoldDB" id="A0A4R2IE35"/>
<organism evidence="2 3">
    <name type="scientific">Dokdonella fugitiva</name>
    <dbReference type="NCBI Taxonomy" id="328517"/>
    <lineage>
        <taxon>Bacteria</taxon>
        <taxon>Pseudomonadati</taxon>
        <taxon>Pseudomonadota</taxon>
        <taxon>Gammaproteobacteria</taxon>
        <taxon>Lysobacterales</taxon>
        <taxon>Rhodanobacteraceae</taxon>
        <taxon>Dokdonella</taxon>
    </lineage>
</organism>
<feature type="transmembrane region" description="Helical" evidence="1">
    <location>
        <begin position="113"/>
        <end position="136"/>
    </location>
</feature>
<accession>A0A4R2IE35</accession>
<sequence length="187" mass="21430">MDAFSYLSVLLSIILGLAITQVLKGFRGLMQSRARLRMYWPTVVWSILVLVIAVQSWWAMFDLRHHEDWTFFAFSVVLAQTIVVYLLAALVLPDFFGETGFDLRAHYYDHQRWFFALLIALIVVSLAKSRIVYHQWPHPLDLGFHLVFAVTGIACALVRNPRFHEAMAAIGVFSIGTYIALLFTHLT</sequence>
<evidence type="ECO:0000313" key="3">
    <source>
        <dbReference type="Proteomes" id="UP000294862"/>
    </source>
</evidence>
<feature type="transmembrane region" description="Helical" evidence="1">
    <location>
        <begin position="71"/>
        <end position="92"/>
    </location>
</feature>
<name>A0A4R2IE35_9GAMM</name>
<dbReference type="OrthoDB" id="7571741at2"/>
<evidence type="ECO:0000313" key="2">
    <source>
        <dbReference type="EMBL" id="TCO42874.1"/>
    </source>
</evidence>
<keyword evidence="1" id="KW-0472">Membrane</keyword>